<proteinExistence type="inferred from homology"/>
<name>A0A9D9EF06_9BACT</name>
<dbReference type="EMBL" id="JADIMR010000027">
    <property type="protein sequence ID" value="MBO8446479.1"/>
    <property type="molecule type" value="Genomic_DNA"/>
</dbReference>
<evidence type="ECO:0000256" key="4">
    <source>
        <dbReference type="ARBA" id="ARBA00022723"/>
    </source>
</evidence>
<dbReference type="SUPFAM" id="SSF48576">
    <property type="entry name" value="Terpenoid synthases"/>
    <property type="match status" value="1"/>
</dbReference>
<dbReference type="CDD" id="cd00685">
    <property type="entry name" value="Trans_IPPS_HT"/>
    <property type="match status" value="1"/>
</dbReference>
<evidence type="ECO:0000256" key="6">
    <source>
        <dbReference type="RuleBase" id="RU004466"/>
    </source>
</evidence>
<keyword evidence="5" id="KW-0460">Magnesium</keyword>
<dbReference type="InterPro" id="IPR008949">
    <property type="entry name" value="Isoprenoid_synthase_dom_sf"/>
</dbReference>
<gene>
    <name evidence="7" type="ORF">IAC32_01870</name>
</gene>
<sequence length="318" mass="34910">MHTSFTAPIDKEFREFESLYKQALSADNTTLSKMFDMLYSSTGKQMRPALVLLSAKICGGISKASINAAIAVELLHLASLVHDDVVDEADMRRGKPSINSCFDNKLAILGGDYILSSALDVASQTGNMRVIRVITLLGKDLCEGEVMQYNNAKQRIFNENAYYGVIGKKTAALFSACAELGCITAEKPDSHMTGIMKEFGRIVGICFQIKDDIFDYSPKADTGKPNGKDLDEGKATLPLIHIFTHTDESGKKKLLEAISAKDVPYLQQCALEQGGLEYAMSKMDELRKKALEIIAPVGDIAVKSALENYISYIVEREK</sequence>
<evidence type="ECO:0000256" key="2">
    <source>
        <dbReference type="ARBA" id="ARBA00006706"/>
    </source>
</evidence>
<evidence type="ECO:0000313" key="7">
    <source>
        <dbReference type="EMBL" id="MBO8446479.1"/>
    </source>
</evidence>
<dbReference type="PANTHER" id="PTHR12001:SF69">
    <property type="entry name" value="ALL TRANS-POLYPRENYL-DIPHOSPHATE SYNTHASE PDSS1"/>
    <property type="match status" value="1"/>
</dbReference>
<comment type="cofactor">
    <cofactor evidence="1">
        <name>Mg(2+)</name>
        <dbReference type="ChEBI" id="CHEBI:18420"/>
    </cofactor>
</comment>
<dbReference type="InterPro" id="IPR033749">
    <property type="entry name" value="Polyprenyl_synt_CS"/>
</dbReference>
<accession>A0A9D9EF06</accession>
<evidence type="ECO:0000256" key="3">
    <source>
        <dbReference type="ARBA" id="ARBA00022679"/>
    </source>
</evidence>
<evidence type="ECO:0000256" key="5">
    <source>
        <dbReference type="ARBA" id="ARBA00022842"/>
    </source>
</evidence>
<comment type="similarity">
    <text evidence="2 6">Belongs to the FPP/GGPP synthase family.</text>
</comment>
<dbReference type="GO" id="GO:0008299">
    <property type="term" value="P:isoprenoid biosynthetic process"/>
    <property type="evidence" value="ECO:0007669"/>
    <property type="project" value="InterPro"/>
</dbReference>
<dbReference type="PANTHER" id="PTHR12001">
    <property type="entry name" value="GERANYLGERANYL PYROPHOSPHATE SYNTHASE"/>
    <property type="match status" value="1"/>
</dbReference>
<protein>
    <submittedName>
        <fullName evidence="7">Polyprenyl synthetase family protein</fullName>
    </submittedName>
</protein>
<reference evidence="7" key="1">
    <citation type="submission" date="2020-10" db="EMBL/GenBank/DDBJ databases">
        <authorList>
            <person name="Gilroy R."/>
        </authorList>
    </citation>
    <scope>NUCLEOTIDE SEQUENCE</scope>
    <source>
        <strain evidence="7">D3-1215</strain>
    </source>
</reference>
<keyword evidence="4" id="KW-0479">Metal-binding</keyword>
<dbReference type="GO" id="GO:0004659">
    <property type="term" value="F:prenyltransferase activity"/>
    <property type="evidence" value="ECO:0007669"/>
    <property type="project" value="InterPro"/>
</dbReference>
<keyword evidence="3 6" id="KW-0808">Transferase</keyword>
<reference evidence="7" key="2">
    <citation type="journal article" date="2021" name="PeerJ">
        <title>Extensive microbial diversity within the chicken gut microbiome revealed by metagenomics and culture.</title>
        <authorList>
            <person name="Gilroy R."/>
            <person name="Ravi A."/>
            <person name="Getino M."/>
            <person name="Pursley I."/>
            <person name="Horton D.L."/>
            <person name="Alikhan N.F."/>
            <person name="Baker D."/>
            <person name="Gharbi K."/>
            <person name="Hall N."/>
            <person name="Watson M."/>
            <person name="Adriaenssens E.M."/>
            <person name="Foster-Nyarko E."/>
            <person name="Jarju S."/>
            <person name="Secka A."/>
            <person name="Antonio M."/>
            <person name="Oren A."/>
            <person name="Chaudhuri R.R."/>
            <person name="La Ragione R."/>
            <person name="Hildebrand F."/>
            <person name="Pallen M.J."/>
        </authorList>
    </citation>
    <scope>NUCLEOTIDE SEQUENCE</scope>
    <source>
        <strain evidence="7">D3-1215</strain>
    </source>
</reference>
<evidence type="ECO:0000313" key="8">
    <source>
        <dbReference type="Proteomes" id="UP000823637"/>
    </source>
</evidence>
<dbReference type="PROSITE" id="PS00444">
    <property type="entry name" value="POLYPRENYL_SYNTHASE_2"/>
    <property type="match status" value="1"/>
</dbReference>
<dbReference type="Pfam" id="PF00348">
    <property type="entry name" value="polyprenyl_synt"/>
    <property type="match status" value="1"/>
</dbReference>
<organism evidence="7 8">
    <name type="scientific">Candidatus Enterocola intestinipullorum</name>
    <dbReference type="NCBI Taxonomy" id="2840783"/>
    <lineage>
        <taxon>Bacteria</taxon>
        <taxon>Pseudomonadati</taxon>
        <taxon>Bacteroidota</taxon>
        <taxon>Bacteroidia</taxon>
        <taxon>Bacteroidales</taxon>
        <taxon>Candidatus Enterocola</taxon>
    </lineage>
</organism>
<dbReference type="SFLD" id="SFLDS00005">
    <property type="entry name" value="Isoprenoid_Synthase_Type_I"/>
    <property type="match status" value="1"/>
</dbReference>
<comment type="caution">
    <text evidence="7">The sequence shown here is derived from an EMBL/GenBank/DDBJ whole genome shotgun (WGS) entry which is preliminary data.</text>
</comment>
<dbReference type="Gene3D" id="1.10.600.10">
    <property type="entry name" value="Farnesyl Diphosphate Synthase"/>
    <property type="match status" value="1"/>
</dbReference>
<dbReference type="Proteomes" id="UP000823637">
    <property type="component" value="Unassembled WGS sequence"/>
</dbReference>
<dbReference type="AlphaFoldDB" id="A0A9D9EF06"/>
<dbReference type="GO" id="GO:0046872">
    <property type="term" value="F:metal ion binding"/>
    <property type="evidence" value="ECO:0007669"/>
    <property type="project" value="UniProtKB-KW"/>
</dbReference>
<evidence type="ECO:0000256" key="1">
    <source>
        <dbReference type="ARBA" id="ARBA00001946"/>
    </source>
</evidence>
<dbReference type="PROSITE" id="PS00723">
    <property type="entry name" value="POLYPRENYL_SYNTHASE_1"/>
    <property type="match status" value="1"/>
</dbReference>
<dbReference type="InterPro" id="IPR000092">
    <property type="entry name" value="Polyprenyl_synt"/>
</dbReference>